<evidence type="ECO:0000313" key="3">
    <source>
        <dbReference type="EMBL" id="KAD4982078.1"/>
    </source>
</evidence>
<evidence type="ECO:0000313" key="4">
    <source>
        <dbReference type="Proteomes" id="UP000326396"/>
    </source>
</evidence>
<feature type="region of interest" description="Disordered" evidence="1">
    <location>
        <begin position="16"/>
        <end position="50"/>
    </location>
</feature>
<feature type="compositionally biased region" description="Gly residues" evidence="1">
    <location>
        <begin position="35"/>
        <end position="47"/>
    </location>
</feature>
<dbReference type="EMBL" id="SZYD01000010">
    <property type="protein sequence ID" value="KAD4982078.1"/>
    <property type="molecule type" value="Genomic_DNA"/>
</dbReference>
<evidence type="ECO:0000256" key="2">
    <source>
        <dbReference type="SAM" id="Phobius"/>
    </source>
</evidence>
<keyword evidence="2" id="KW-0472">Membrane</keyword>
<sequence length="458" mass="51460">MLVVLFLLTVETRIRPKGQPKHGENLSNAKETMGQGYGNTRGVGGLHKGQHKQAGFDFSRALNGDKNKAMQQSKFKDNSKGKEKIPLGIDTQNFVTNQCLNKGLELEYLVVDDDIFIDENLMNVTNIQPLSDSKKQAILNALKSPARAVKAKSNVAWSDAEWVFFKDQLFSLFSVVFMLSVFCSVLLLFLVVVCGFYSFLPIEVVFVAGLLSKVLLVLGVAGCIASCSSSRCAALVVWMYLSLYRRWCFMLWGAVLLLCRCKADVVGFLSGLLQLPLASRVDVTSYEKWMEVFMAIVNRAGRWSGWGAGYWDFRFEPKTQPHHYDLVSFGWVSPFCSWAVWLFNGLFQGWVYMGCKGSNMGLLGQYRDCWLGSLLNRNYPRDLCCYWLRKDCLGSFGSFSRLLGDGVLPFFWVFTVAVDECRGCLRCAMMAGRGDRMTAVEGRAVVMRLVDGCLMKID</sequence>
<accession>A0A5N6NN89</accession>
<gene>
    <name evidence="3" type="ORF">E3N88_18749</name>
</gene>
<keyword evidence="4" id="KW-1185">Reference proteome</keyword>
<reference evidence="3 4" key="1">
    <citation type="submission" date="2019-05" db="EMBL/GenBank/DDBJ databases">
        <title>Mikania micrantha, genome provides insights into the molecular mechanism of rapid growth.</title>
        <authorList>
            <person name="Liu B."/>
        </authorList>
    </citation>
    <scope>NUCLEOTIDE SEQUENCE [LARGE SCALE GENOMIC DNA]</scope>
    <source>
        <strain evidence="3">NLD-2019</strain>
        <tissue evidence="3">Leaf</tissue>
    </source>
</reference>
<proteinExistence type="predicted"/>
<organism evidence="3 4">
    <name type="scientific">Mikania micrantha</name>
    <name type="common">bitter vine</name>
    <dbReference type="NCBI Taxonomy" id="192012"/>
    <lineage>
        <taxon>Eukaryota</taxon>
        <taxon>Viridiplantae</taxon>
        <taxon>Streptophyta</taxon>
        <taxon>Embryophyta</taxon>
        <taxon>Tracheophyta</taxon>
        <taxon>Spermatophyta</taxon>
        <taxon>Magnoliopsida</taxon>
        <taxon>eudicotyledons</taxon>
        <taxon>Gunneridae</taxon>
        <taxon>Pentapetalae</taxon>
        <taxon>asterids</taxon>
        <taxon>campanulids</taxon>
        <taxon>Asterales</taxon>
        <taxon>Asteraceae</taxon>
        <taxon>Asteroideae</taxon>
        <taxon>Heliantheae alliance</taxon>
        <taxon>Eupatorieae</taxon>
        <taxon>Mikania</taxon>
    </lineage>
</organism>
<keyword evidence="2" id="KW-0812">Transmembrane</keyword>
<feature type="transmembrane region" description="Helical" evidence="2">
    <location>
        <begin position="172"/>
        <end position="198"/>
    </location>
</feature>
<dbReference type="Proteomes" id="UP000326396">
    <property type="component" value="Linkage Group LG18"/>
</dbReference>
<name>A0A5N6NN89_9ASTR</name>
<protein>
    <submittedName>
        <fullName evidence="3">Uncharacterized protein</fullName>
    </submittedName>
</protein>
<feature type="transmembrane region" description="Helical" evidence="2">
    <location>
        <begin position="237"/>
        <end position="258"/>
    </location>
</feature>
<evidence type="ECO:0000256" key="1">
    <source>
        <dbReference type="SAM" id="MobiDB-lite"/>
    </source>
</evidence>
<comment type="caution">
    <text evidence="3">The sequence shown here is derived from an EMBL/GenBank/DDBJ whole genome shotgun (WGS) entry which is preliminary data.</text>
</comment>
<feature type="transmembrane region" description="Helical" evidence="2">
    <location>
        <begin position="204"/>
        <end position="225"/>
    </location>
</feature>
<keyword evidence="2" id="KW-1133">Transmembrane helix</keyword>
<dbReference type="AlphaFoldDB" id="A0A5N6NN89"/>